<sequence>MRDTFVDLIRHGEPRGGTMIRGVGTDHPLSPLGWQQMREAVGDAAPWDQIVSSPLARCREFAAELACRHQLPLIVEPELHEISMGCWEGRRHREIAISEPKAFINFFSDPAVHRPPGGETLDALLTRVGHVYDRLIDQHRGRHLLISAHAGVMRGILGHLLKAEPRHWYRIRIDFAGLCRVRHDRFGAGIQYVNARRMRDLPLD</sequence>
<dbReference type="SUPFAM" id="SSF53254">
    <property type="entry name" value="Phosphoglycerate mutase-like"/>
    <property type="match status" value="1"/>
</dbReference>
<dbReference type="Pfam" id="PF00300">
    <property type="entry name" value="His_Phos_1"/>
    <property type="match status" value="1"/>
</dbReference>
<dbReference type="RefSeq" id="WP_328987722.1">
    <property type="nucleotide sequence ID" value="NZ_CP121472.1"/>
</dbReference>
<dbReference type="InterPro" id="IPR029033">
    <property type="entry name" value="His_PPase_superfam"/>
</dbReference>
<dbReference type="PANTHER" id="PTHR48100:SF1">
    <property type="entry name" value="HISTIDINE PHOSPHATASE FAMILY PROTEIN-RELATED"/>
    <property type="match status" value="1"/>
</dbReference>
<dbReference type="SMART" id="SM00855">
    <property type="entry name" value="PGAM"/>
    <property type="match status" value="1"/>
</dbReference>
<dbReference type="EMBL" id="CP121472">
    <property type="protein sequence ID" value="WPL17202.1"/>
    <property type="molecule type" value="Genomic_DNA"/>
</dbReference>
<gene>
    <name evidence="1" type="primary">cobC_2</name>
    <name evidence="1" type="ORF">Thiowin_02198</name>
</gene>
<reference evidence="1 2" key="1">
    <citation type="journal article" date="2023" name="Microorganisms">
        <title>Thiorhodovibrio frisius and Trv. litoralis spp. nov., Two Novel Members from a Clade of Fastidious Purple Sulfur Bacteria That Exhibit Unique Red-Shifted Light-Harvesting Capabilities.</title>
        <authorList>
            <person name="Methner A."/>
            <person name="Kuzyk S.B."/>
            <person name="Petersen J."/>
            <person name="Bauer S."/>
            <person name="Brinkmann H."/>
            <person name="Sichau K."/>
            <person name="Wanner G."/>
            <person name="Wolf J."/>
            <person name="Neumann-Schaal M."/>
            <person name="Henke P."/>
            <person name="Tank M."/>
            <person name="Sproer C."/>
            <person name="Bunk B."/>
            <person name="Overmann J."/>
        </authorList>
    </citation>
    <scope>NUCLEOTIDE SEQUENCE [LARGE SCALE GENOMIC DNA]</scope>
    <source>
        <strain evidence="1 2">DSM 6702</strain>
    </source>
</reference>
<name>A0ABZ0SAU7_9GAMM</name>
<protein>
    <submittedName>
        <fullName evidence="1">Alpha-ribazole phosphatase</fullName>
        <ecNumber evidence="1">3.1.3.73</ecNumber>
    </submittedName>
</protein>
<dbReference type="GO" id="GO:0043755">
    <property type="term" value="F:alpha-ribazole phosphatase activity"/>
    <property type="evidence" value="ECO:0007669"/>
    <property type="project" value="UniProtKB-EC"/>
</dbReference>
<accession>A0ABZ0SAU7</accession>
<dbReference type="Gene3D" id="3.40.50.1240">
    <property type="entry name" value="Phosphoglycerate mutase-like"/>
    <property type="match status" value="1"/>
</dbReference>
<keyword evidence="1" id="KW-0378">Hydrolase</keyword>
<organism evidence="1 2">
    <name type="scientific">Thiorhodovibrio winogradskyi</name>
    <dbReference type="NCBI Taxonomy" id="77007"/>
    <lineage>
        <taxon>Bacteria</taxon>
        <taxon>Pseudomonadati</taxon>
        <taxon>Pseudomonadota</taxon>
        <taxon>Gammaproteobacteria</taxon>
        <taxon>Chromatiales</taxon>
        <taxon>Chromatiaceae</taxon>
        <taxon>Thiorhodovibrio</taxon>
    </lineage>
</organism>
<dbReference type="InterPro" id="IPR013078">
    <property type="entry name" value="His_Pase_superF_clade-1"/>
</dbReference>
<dbReference type="PIRSF" id="PIRSF000709">
    <property type="entry name" value="6PFK_2-Ptase"/>
    <property type="match status" value="1"/>
</dbReference>
<evidence type="ECO:0000313" key="1">
    <source>
        <dbReference type="EMBL" id="WPL17202.1"/>
    </source>
</evidence>
<dbReference type="PANTHER" id="PTHR48100">
    <property type="entry name" value="BROAD-SPECIFICITY PHOSPHATASE YOR283W-RELATED"/>
    <property type="match status" value="1"/>
</dbReference>
<dbReference type="InterPro" id="IPR050275">
    <property type="entry name" value="PGM_Phosphatase"/>
</dbReference>
<keyword evidence="2" id="KW-1185">Reference proteome</keyword>
<evidence type="ECO:0000313" key="2">
    <source>
        <dbReference type="Proteomes" id="UP001432180"/>
    </source>
</evidence>
<dbReference type="CDD" id="cd07067">
    <property type="entry name" value="HP_PGM_like"/>
    <property type="match status" value="1"/>
</dbReference>
<proteinExistence type="predicted"/>
<dbReference type="Proteomes" id="UP001432180">
    <property type="component" value="Chromosome"/>
</dbReference>
<dbReference type="EC" id="3.1.3.73" evidence="1"/>